<sequence>MPVEQEWRVGLCASCLEPLDPTEVGKKHVGFCSEHCRKQAEKIRYVRQAIRDGRSTDPLTALVISSNMITFLAFDLAYTRPRLSDELRQEVLAQNDGRCVSCNERPATEVDHIDGGSIELSNLRGLCRRCHVLKPRGEIPDDLTRDGAGTIDTSEQSQKLRQLWRLALRSRQPLDEAPEWRDLRERAAEYADTRFGWITQQILCDEPTCPAHDGIHWRTEWPRYRRKCREWAKERAAAGS</sequence>
<feature type="domain" description="HNH nuclease" evidence="1">
    <location>
        <begin position="87"/>
        <end position="132"/>
    </location>
</feature>
<proteinExistence type="predicted"/>
<gene>
    <name evidence="2" type="ORF">NCTC10951_00923</name>
</gene>
<organism evidence="2 3">
    <name type="scientific">Actinomyces viscosus</name>
    <dbReference type="NCBI Taxonomy" id="1656"/>
    <lineage>
        <taxon>Bacteria</taxon>
        <taxon>Bacillati</taxon>
        <taxon>Actinomycetota</taxon>
        <taxon>Actinomycetes</taxon>
        <taxon>Actinomycetales</taxon>
        <taxon>Actinomycetaceae</taxon>
        <taxon>Actinomyces</taxon>
    </lineage>
</organism>
<dbReference type="SMART" id="SM00507">
    <property type="entry name" value="HNHc"/>
    <property type="match status" value="1"/>
</dbReference>
<name>A0A3S4X8J9_ACTVI</name>
<dbReference type="AlphaFoldDB" id="A0A3S4X8J9"/>
<dbReference type="KEGG" id="avc:NCTC10951_00923"/>
<dbReference type="CDD" id="cd00085">
    <property type="entry name" value="HNHc"/>
    <property type="match status" value="1"/>
</dbReference>
<protein>
    <recommendedName>
        <fullName evidence="1">HNH nuclease domain-containing protein</fullName>
    </recommendedName>
</protein>
<dbReference type="RefSeq" id="WP_197722346.1">
    <property type="nucleotide sequence ID" value="NZ_JASPER010000106.1"/>
</dbReference>
<dbReference type="Gene3D" id="1.10.30.50">
    <property type="match status" value="1"/>
</dbReference>
<accession>A0A3S4X8J9</accession>
<evidence type="ECO:0000313" key="2">
    <source>
        <dbReference type="EMBL" id="VEI15039.1"/>
    </source>
</evidence>
<dbReference type="EMBL" id="LR134477">
    <property type="protein sequence ID" value="VEI15039.1"/>
    <property type="molecule type" value="Genomic_DNA"/>
</dbReference>
<evidence type="ECO:0000259" key="1">
    <source>
        <dbReference type="SMART" id="SM00507"/>
    </source>
</evidence>
<reference evidence="2 3" key="1">
    <citation type="submission" date="2018-12" db="EMBL/GenBank/DDBJ databases">
        <authorList>
            <consortium name="Pathogen Informatics"/>
        </authorList>
    </citation>
    <scope>NUCLEOTIDE SEQUENCE [LARGE SCALE GENOMIC DNA]</scope>
    <source>
        <strain evidence="2 3">NCTC10951</strain>
    </source>
</reference>
<evidence type="ECO:0000313" key="3">
    <source>
        <dbReference type="Proteomes" id="UP000268658"/>
    </source>
</evidence>
<dbReference type="Proteomes" id="UP000268658">
    <property type="component" value="Chromosome"/>
</dbReference>
<dbReference type="InterPro" id="IPR003615">
    <property type="entry name" value="HNH_nuc"/>
</dbReference>